<keyword evidence="2" id="KW-0442">Lipid degradation</keyword>
<feature type="transmembrane region" description="Helical" evidence="4">
    <location>
        <begin position="6"/>
        <end position="21"/>
    </location>
</feature>
<proteinExistence type="predicted"/>
<keyword evidence="1" id="KW-0378">Hydrolase</keyword>
<keyword evidence="3" id="KW-0443">Lipid metabolism</keyword>
<keyword evidence="4" id="KW-0472">Membrane</keyword>
<dbReference type="PANTHER" id="PTHR10272">
    <property type="entry name" value="PLATELET-ACTIVATING FACTOR ACETYLHYDROLASE"/>
    <property type="match status" value="1"/>
</dbReference>
<dbReference type="Proteomes" id="UP000238882">
    <property type="component" value="Unassembled WGS sequence"/>
</dbReference>
<evidence type="ECO:0000313" key="6">
    <source>
        <dbReference type="Proteomes" id="UP000238882"/>
    </source>
</evidence>
<dbReference type="RefSeq" id="WP_105017389.1">
    <property type="nucleotide sequence ID" value="NZ_MSCN01000001.1"/>
</dbReference>
<evidence type="ECO:0000313" key="5">
    <source>
        <dbReference type="EMBL" id="PQJ80782.1"/>
    </source>
</evidence>
<dbReference type="Gene3D" id="3.40.50.1820">
    <property type="entry name" value="alpha/beta hydrolase"/>
    <property type="match status" value="1"/>
</dbReference>
<dbReference type="InterPro" id="IPR029058">
    <property type="entry name" value="AB_hydrolase_fold"/>
</dbReference>
<dbReference type="PANTHER" id="PTHR10272:SF0">
    <property type="entry name" value="PLATELET-ACTIVATING FACTOR ACETYLHYDROLASE"/>
    <property type="match status" value="1"/>
</dbReference>
<sequence>MRTLEIILLVFALFSVIFISIQNNKKYKKPHLIVLLGILIIQLLFEGYRWQMIPNYLLLSAIAFFVYKENLLLNGSWFFKIFKIIVLVILLFIGFVLPTALPIFELPKPTGNYKIGSNYIHLKTERDELITQNPNDKRELMIKVWYPAIIKNEKKEPYLNNGDRIGFATKYGLPKWTFNYLDLVETNTYISPKIADEKFPVLIFSHGSYSKASGYYAIIEEIVSKGYIVLNINHTYESAGTLFPDGNLKLYNQEYDKEYINTPKMAQMAWKSQQDFNNAKTEEEQLLISKNILKNYIAADIAKRWSQDISSVINKLETWNTSSFLANHIDTNKIGVFGHSQGATSAGQALLDDKRITASVGLDGVQWGNMIDTSLTKPFLIISSDWKPPHPNFNKYAFRNGSSTVFYDAKIKNTGHASFMDIPLMINIPQLNESGTINPKEGYRIINTTILSFFDNHLKNKQNDLLKLKEKHRLLEIKIKNNNH</sequence>
<feature type="transmembrane region" description="Helical" evidence="4">
    <location>
        <begin position="33"/>
        <end position="50"/>
    </location>
</feature>
<dbReference type="OrthoDB" id="9814760at2"/>
<evidence type="ECO:0000256" key="4">
    <source>
        <dbReference type="SAM" id="Phobius"/>
    </source>
</evidence>
<keyword evidence="4" id="KW-1133">Transmembrane helix</keyword>
<feature type="transmembrane region" description="Helical" evidence="4">
    <location>
        <begin position="56"/>
        <end position="73"/>
    </location>
</feature>
<keyword evidence="4" id="KW-0812">Transmembrane</keyword>
<evidence type="ECO:0000256" key="2">
    <source>
        <dbReference type="ARBA" id="ARBA00022963"/>
    </source>
</evidence>
<dbReference type="EMBL" id="MSCN01000001">
    <property type="protein sequence ID" value="PQJ80782.1"/>
    <property type="molecule type" value="Genomic_DNA"/>
</dbReference>
<dbReference type="SUPFAM" id="SSF53474">
    <property type="entry name" value="alpha/beta-Hydrolases"/>
    <property type="match status" value="1"/>
</dbReference>
<evidence type="ECO:0000256" key="3">
    <source>
        <dbReference type="ARBA" id="ARBA00023098"/>
    </source>
</evidence>
<dbReference type="GO" id="GO:0016042">
    <property type="term" value="P:lipid catabolic process"/>
    <property type="evidence" value="ECO:0007669"/>
    <property type="project" value="UniProtKB-KW"/>
</dbReference>
<keyword evidence="6" id="KW-1185">Reference proteome</keyword>
<reference evidence="5 6" key="1">
    <citation type="submission" date="2016-12" db="EMBL/GenBank/DDBJ databases">
        <title>Trade-off between light-utilization and light-protection in marine flavobacteria.</title>
        <authorList>
            <person name="Kumagai Y."/>
            <person name="Yoshizawa S."/>
            <person name="Kogure K."/>
            <person name="Iwasaki W."/>
        </authorList>
    </citation>
    <scope>NUCLEOTIDE SEQUENCE [LARGE SCALE GENOMIC DNA]</scope>
    <source>
        <strain evidence="5 6">NBRC 108759</strain>
    </source>
</reference>
<feature type="transmembrane region" description="Helical" evidence="4">
    <location>
        <begin position="85"/>
        <end position="104"/>
    </location>
</feature>
<dbReference type="Pfam" id="PF03403">
    <property type="entry name" value="PAF-AH_p_II"/>
    <property type="match status" value="1"/>
</dbReference>
<gene>
    <name evidence="5" type="ORF">BTO18_17090</name>
</gene>
<evidence type="ECO:0008006" key="7">
    <source>
        <dbReference type="Google" id="ProtNLM"/>
    </source>
</evidence>
<dbReference type="AlphaFoldDB" id="A0A2S7WTY7"/>
<name>A0A2S7WTY7_9FLAO</name>
<comment type="caution">
    <text evidence="5">The sequence shown here is derived from an EMBL/GenBank/DDBJ whole genome shotgun (WGS) entry which is preliminary data.</text>
</comment>
<accession>A0A2S7WTY7</accession>
<dbReference type="GO" id="GO:0003847">
    <property type="term" value="F:1-alkyl-2-acetylglycerophosphocholine esterase activity"/>
    <property type="evidence" value="ECO:0007669"/>
    <property type="project" value="TreeGrafter"/>
</dbReference>
<evidence type="ECO:0000256" key="1">
    <source>
        <dbReference type="ARBA" id="ARBA00022801"/>
    </source>
</evidence>
<organism evidence="5 6">
    <name type="scientific">Polaribacter porphyrae</name>
    <dbReference type="NCBI Taxonomy" id="1137780"/>
    <lineage>
        <taxon>Bacteria</taxon>
        <taxon>Pseudomonadati</taxon>
        <taxon>Bacteroidota</taxon>
        <taxon>Flavobacteriia</taxon>
        <taxon>Flavobacteriales</taxon>
        <taxon>Flavobacteriaceae</taxon>
    </lineage>
</organism>
<protein>
    <recommendedName>
        <fullName evidence="7">Carboxylic ester hydrolase</fullName>
    </recommendedName>
</protein>